<dbReference type="EMBL" id="JFAX01000002">
    <property type="protein sequence ID" value="EXI69355.1"/>
    <property type="molecule type" value="Genomic_DNA"/>
</dbReference>
<accession>A0A011NXJ4</accession>
<evidence type="ECO:0000313" key="1">
    <source>
        <dbReference type="EMBL" id="EXI69355.1"/>
    </source>
</evidence>
<dbReference type="PATRIC" id="fig|1454001.3.peg.530"/>
<dbReference type="AlphaFoldDB" id="A0A011NXJ4"/>
<dbReference type="Proteomes" id="UP000020218">
    <property type="component" value="Unassembled WGS sequence"/>
</dbReference>
<comment type="caution">
    <text evidence="1">The sequence shown here is derived from an EMBL/GenBank/DDBJ whole genome shotgun (WGS) entry which is preliminary data.</text>
</comment>
<sequence length="199" mass="22625">MIQAPMLPEPADFDAQVRQPGTQWLAANPTALRPRALWTRYTPVLEAGYERLCGYAAMADFTGGTVDHYRSFTNHRALAYEWRNYRFASATMNSKKRAADERVLDPEEVRAGWFEILLPSLQMRATDRVPARLRSKAEHTLDRLGLADGERVIRWRRSWFELYQHGDLSIEGLRTVAPLIAEAVERDGNPSGKQGALQP</sequence>
<keyword evidence="2" id="KW-1185">Reference proteome</keyword>
<evidence type="ECO:0000313" key="2">
    <source>
        <dbReference type="Proteomes" id="UP000020218"/>
    </source>
</evidence>
<gene>
    <name evidence="1" type="ORF">AW08_00565</name>
</gene>
<dbReference type="STRING" id="1454001.AW08_00565"/>
<organism evidence="1 2">
    <name type="scientific">Candidatus Accumulibacter adjunctus</name>
    <dbReference type="NCBI Taxonomy" id="1454001"/>
    <lineage>
        <taxon>Bacteria</taxon>
        <taxon>Pseudomonadati</taxon>
        <taxon>Pseudomonadota</taxon>
        <taxon>Betaproteobacteria</taxon>
        <taxon>Candidatus Accumulibacter</taxon>
    </lineage>
</organism>
<proteinExistence type="predicted"/>
<reference evidence="1" key="1">
    <citation type="submission" date="2014-02" db="EMBL/GenBank/DDBJ databases">
        <title>Expanding our view of genomic diversity in Candidatus Accumulibacter clades.</title>
        <authorList>
            <person name="Skennerton C.T."/>
            <person name="Barr J.J."/>
            <person name="Slater F.R."/>
            <person name="Bond P.L."/>
            <person name="Tyson G.W."/>
        </authorList>
    </citation>
    <scope>NUCLEOTIDE SEQUENCE [LARGE SCALE GENOMIC DNA]</scope>
</reference>
<protein>
    <submittedName>
        <fullName evidence="1">Uncharacterized protein</fullName>
    </submittedName>
</protein>
<name>A0A011NXJ4_9PROT</name>